<accession>A0A139AKH0</accession>
<dbReference type="AlphaFoldDB" id="A0A139AKH0"/>
<name>A0A139AKH0_GONPJ</name>
<sequence>SLELYGASTLESSAFLSWSSKLCLVASAFVGWRPPQTTHAWEMMGLLCTLDLKYGQAEVIQCLGNLETGEFLTLPVIQPRVLKSGTKTAPHCTTHAVPP</sequence>
<protein>
    <submittedName>
        <fullName evidence="1">Uncharacterized protein</fullName>
    </submittedName>
</protein>
<dbReference type="Proteomes" id="UP000070544">
    <property type="component" value="Unassembled WGS sequence"/>
</dbReference>
<dbReference type="EMBL" id="KQ965748">
    <property type="protein sequence ID" value="KXS17178.1"/>
    <property type="molecule type" value="Genomic_DNA"/>
</dbReference>
<reference evidence="1 2" key="1">
    <citation type="journal article" date="2015" name="Genome Biol. Evol.">
        <title>Phylogenomic analyses indicate that early fungi evolved digesting cell walls of algal ancestors of land plants.</title>
        <authorList>
            <person name="Chang Y."/>
            <person name="Wang S."/>
            <person name="Sekimoto S."/>
            <person name="Aerts A.L."/>
            <person name="Choi C."/>
            <person name="Clum A."/>
            <person name="LaButti K.M."/>
            <person name="Lindquist E.A."/>
            <person name="Yee Ngan C."/>
            <person name="Ohm R.A."/>
            <person name="Salamov A.A."/>
            <person name="Grigoriev I.V."/>
            <person name="Spatafora J.W."/>
            <person name="Berbee M.L."/>
        </authorList>
    </citation>
    <scope>NUCLEOTIDE SEQUENCE [LARGE SCALE GENOMIC DNA]</scope>
    <source>
        <strain evidence="1 2">JEL478</strain>
    </source>
</reference>
<gene>
    <name evidence="1" type="ORF">M427DRAFT_264761</name>
</gene>
<evidence type="ECO:0000313" key="1">
    <source>
        <dbReference type="EMBL" id="KXS17178.1"/>
    </source>
</evidence>
<feature type="non-terminal residue" evidence="1">
    <location>
        <position position="1"/>
    </location>
</feature>
<organism evidence="1 2">
    <name type="scientific">Gonapodya prolifera (strain JEL478)</name>
    <name type="common">Monoblepharis prolifera</name>
    <dbReference type="NCBI Taxonomy" id="1344416"/>
    <lineage>
        <taxon>Eukaryota</taxon>
        <taxon>Fungi</taxon>
        <taxon>Fungi incertae sedis</taxon>
        <taxon>Chytridiomycota</taxon>
        <taxon>Chytridiomycota incertae sedis</taxon>
        <taxon>Monoblepharidomycetes</taxon>
        <taxon>Monoblepharidales</taxon>
        <taxon>Gonapodyaceae</taxon>
        <taxon>Gonapodya</taxon>
    </lineage>
</organism>
<keyword evidence="2" id="KW-1185">Reference proteome</keyword>
<proteinExistence type="predicted"/>
<evidence type="ECO:0000313" key="2">
    <source>
        <dbReference type="Proteomes" id="UP000070544"/>
    </source>
</evidence>